<organism evidence="1 2">
    <name type="scientific">Streptococcus dysgalactiae subsp. dysgalactiae</name>
    <dbReference type="NCBI Taxonomy" id="99822"/>
    <lineage>
        <taxon>Bacteria</taxon>
        <taxon>Bacillati</taxon>
        <taxon>Bacillota</taxon>
        <taxon>Bacilli</taxon>
        <taxon>Lactobacillales</taxon>
        <taxon>Streptococcaceae</taxon>
        <taxon>Streptococcus</taxon>
    </lineage>
</organism>
<dbReference type="RefSeq" id="WP_115245546.1">
    <property type="nucleotide sequence ID" value="NZ_JAIEZZ010000024.1"/>
</dbReference>
<protein>
    <submittedName>
        <fullName evidence="1">Uncharacterized protein</fullName>
    </submittedName>
</protein>
<dbReference type="AlphaFoldDB" id="A0A380JQH6"/>
<evidence type="ECO:0000313" key="2">
    <source>
        <dbReference type="Proteomes" id="UP000254797"/>
    </source>
</evidence>
<proteinExistence type="predicted"/>
<name>A0A380JQH6_STRDY</name>
<evidence type="ECO:0000313" key="1">
    <source>
        <dbReference type="EMBL" id="SUN46923.1"/>
    </source>
</evidence>
<gene>
    <name evidence="1" type="ORF">NCTC4670_00155</name>
</gene>
<dbReference type="Proteomes" id="UP000254797">
    <property type="component" value="Unassembled WGS sequence"/>
</dbReference>
<accession>A0A380JQH6</accession>
<dbReference type="EMBL" id="UHFG01000004">
    <property type="protein sequence ID" value="SUN46923.1"/>
    <property type="molecule type" value="Genomic_DNA"/>
</dbReference>
<sequence>MSHLTVTERLDEMRQKYIAERTGNHPESLGSCNDLRQLKKVKKKLLALEKERCQLLIEKKDIAAITQKIAHLKTLYMAKNNSNGPS</sequence>
<reference evidence="1 2" key="1">
    <citation type="submission" date="2018-06" db="EMBL/GenBank/DDBJ databases">
        <authorList>
            <consortium name="Pathogen Informatics"/>
            <person name="Doyle S."/>
        </authorList>
    </citation>
    <scope>NUCLEOTIDE SEQUENCE [LARGE SCALE GENOMIC DNA]</scope>
    <source>
        <strain evidence="1 2">NCTC4670</strain>
    </source>
</reference>